<dbReference type="SUPFAM" id="SSF52047">
    <property type="entry name" value="RNI-like"/>
    <property type="match status" value="1"/>
</dbReference>
<organism evidence="2 3">
    <name type="scientific">Agrocybe pediades</name>
    <dbReference type="NCBI Taxonomy" id="84607"/>
    <lineage>
        <taxon>Eukaryota</taxon>
        <taxon>Fungi</taxon>
        <taxon>Dikarya</taxon>
        <taxon>Basidiomycota</taxon>
        <taxon>Agaricomycotina</taxon>
        <taxon>Agaricomycetes</taxon>
        <taxon>Agaricomycetidae</taxon>
        <taxon>Agaricales</taxon>
        <taxon>Agaricineae</taxon>
        <taxon>Strophariaceae</taxon>
        <taxon>Agrocybe</taxon>
    </lineage>
</organism>
<protein>
    <recommendedName>
        <fullName evidence="4">F-box domain-containing protein</fullName>
    </recommendedName>
</protein>
<evidence type="ECO:0000313" key="2">
    <source>
        <dbReference type="EMBL" id="KAF4612725.1"/>
    </source>
</evidence>
<evidence type="ECO:0000313" key="3">
    <source>
        <dbReference type="Proteomes" id="UP000521872"/>
    </source>
</evidence>
<sequence>MDQSGSMPQKGYEDIRMPQDALDTSLGAAGRPTLATDDKDDERDGDKINRDIGIELEKIGEKLDKLRWERDTRMHITNKAKKELLICKIVKAPFRRLPVELHMEIFSHFLDRRAFPGVDQVPLVLCRVCSIWRRVALAMPQLWSRMEIIIGDEVPEHSSFSTYALRRYLNTFAKRSGNLPLDIRIVWNELEETSDDPEDTPLEIQFYDLARFLASWAHSKRIRDLCIVAPCLRYMLSVMRIPQGNFAGLENLTLLGCHGCEHDYDDDDVDERFESLDDVLGAFLCAPTLKTISLEPSVYLGYDILMVNETDLGEVEEEEDEEGEEDGEGEEDEEGDEEEEETAASGPDEEQEDVDRKWGFALATHIQCGFHHPENWKQILYHCKTMQKGFFHFLDDRSPWGPVNITFADDYDALEELAFEHLVSGLLEDEYDPPLDCLSVLQVMRFPNLRRLQLVLGCDSQFVFDQSRGGMLEPRFRVLPEQLEALSRSLPNLEEFTLVHSWDLPPQDIVGFLQRFGGLTSLKIMLFWGNYETIISFMTLDAQKQYLPQLTSLFIDICRKGRSLDENGKRFLKVDGASDEVLFPADERGATLLVNMVLSRRNTLSTPAMHHVAHLETFGIYFYKIIKGFVDGVERRLKEQLDQGLEFQAIEDTMWPIPWDKWMKRCHWEGDYFI</sequence>
<name>A0A8H4QKD8_9AGAR</name>
<dbReference type="Proteomes" id="UP000521872">
    <property type="component" value="Unassembled WGS sequence"/>
</dbReference>
<proteinExistence type="predicted"/>
<evidence type="ECO:0000256" key="1">
    <source>
        <dbReference type="SAM" id="MobiDB-lite"/>
    </source>
</evidence>
<dbReference type="SUPFAM" id="SSF81383">
    <property type="entry name" value="F-box domain"/>
    <property type="match status" value="1"/>
</dbReference>
<dbReference type="InterPro" id="IPR036047">
    <property type="entry name" value="F-box-like_dom_sf"/>
</dbReference>
<comment type="caution">
    <text evidence="2">The sequence shown here is derived from an EMBL/GenBank/DDBJ whole genome shotgun (WGS) entry which is preliminary data.</text>
</comment>
<dbReference type="EMBL" id="JAACJL010000047">
    <property type="protein sequence ID" value="KAF4612725.1"/>
    <property type="molecule type" value="Genomic_DNA"/>
</dbReference>
<evidence type="ECO:0008006" key="4">
    <source>
        <dbReference type="Google" id="ProtNLM"/>
    </source>
</evidence>
<accession>A0A8H4QKD8</accession>
<feature type="region of interest" description="Disordered" evidence="1">
    <location>
        <begin position="314"/>
        <end position="354"/>
    </location>
</feature>
<gene>
    <name evidence="2" type="ORF">D9613_011812</name>
</gene>
<feature type="compositionally biased region" description="Acidic residues" evidence="1">
    <location>
        <begin position="314"/>
        <end position="353"/>
    </location>
</feature>
<feature type="region of interest" description="Disordered" evidence="1">
    <location>
        <begin position="1"/>
        <end position="46"/>
    </location>
</feature>
<dbReference type="AlphaFoldDB" id="A0A8H4QKD8"/>
<reference evidence="2 3" key="1">
    <citation type="submission" date="2019-12" db="EMBL/GenBank/DDBJ databases">
        <authorList>
            <person name="Floudas D."/>
            <person name="Bentzer J."/>
            <person name="Ahren D."/>
            <person name="Johansson T."/>
            <person name="Persson P."/>
            <person name="Tunlid A."/>
        </authorList>
    </citation>
    <scope>NUCLEOTIDE SEQUENCE [LARGE SCALE GENOMIC DNA]</scope>
    <source>
        <strain evidence="2 3">CBS 102.39</strain>
    </source>
</reference>
<keyword evidence="3" id="KW-1185">Reference proteome</keyword>